<dbReference type="EMBL" id="BMGT01000004">
    <property type="protein sequence ID" value="GGG86456.1"/>
    <property type="molecule type" value="Genomic_DNA"/>
</dbReference>
<comment type="caution">
    <text evidence="1">The sequence shown here is derived from an EMBL/GenBank/DDBJ whole genome shotgun (WGS) entry which is preliminary data.</text>
</comment>
<dbReference type="AlphaFoldDB" id="A0A917HPL8"/>
<evidence type="ECO:0000313" key="2">
    <source>
        <dbReference type="Proteomes" id="UP000647241"/>
    </source>
</evidence>
<accession>A0A917HPL8</accession>
<reference evidence="1" key="2">
    <citation type="submission" date="2020-09" db="EMBL/GenBank/DDBJ databases">
        <authorList>
            <person name="Sun Q."/>
            <person name="Zhou Y."/>
        </authorList>
    </citation>
    <scope>NUCLEOTIDE SEQUENCE</scope>
    <source>
        <strain evidence="1">CGMCC 1.12997</strain>
    </source>
</reference>
<sequence>MNTSWKTDLRLKSAAVAENDFCFSRARIKIVLICQLEIEKADTLLTEDFQKFRPREWFKFGLETTQSRGDLLR</sequence>
<organism evidence="1 2">
    <name type="scientific">Edaphobacter dinghuensis</name>
    <dbReference type="NCBI Taxonomy" id="1560005"/>
    <lineage>
        <taxon>Bacteria</taxon>
        <taxon>Pseudomonadati</taxon>
        <taxon>Acidobacteriota</taxon>
        <taxon>Terriglobia</taxon>
        <taxon>Terriglobales</taxon>
        <taxon>Acidobacteriaceae</taxon>
        <taxon>Edaphobacter</taxon>
    </lineage>
</organism>
<keyword evidence="2" id="KW-1185">Reference proteome</keyword>
<reference evidence="1" key="1">
    <citation type="journal article" date="2014" name="Int. J. Syst. Evol. Microbiol.">
        <title>Complete genome sequence of Corynebacterium casei LMG S-19264T (=DSM 44701T), isolated from a smear-ripened cheese.</title>
        <authorList>
            <consortium name="US DOE Joint Genome Institute (JGI-PGF)"/>
            <person name="Walter F."/>
            <person name="Albersmeier A."/>
            <person name="Kalinowski J."/>
            <person name="Ruckert C."/>
        </authorList>
    </citation>
    <scope>NUCLEOTIDE SEQUENCE</scope>
    <source>
        <strain evidence="1">CGMCC 1.12997</strain>
    </source>
</reference>
<evidence type="ECO:0000313" key="1">
    <source>
        <dbReference type="EMBL" id="GGG86456.1"/>
    </source>
</evidence>
<gene>
    <name evidence="1" type="ORF">GCM10011585_32990</name>
</gene>
<name>A0A917HPL8_9BACT</name>
<protein>
    <submittedName>
        <fullName evidence="1">Uncharacterized protein</fullName>
    </submittedName>
</protein>
<dbReference type="Proteomes" id="UP000647241">
    <property type="component" value="Unassembled WGS sequence"/>
</dbReference>
<proteinExistence type="predicted"/>